<feature type="transmembrane region" description="Helical" evidence="6">
    <location>
        <begin position="78"/>
        <end position="96"/>
    </location>
</feature>
<evidence type="ECO:0000256" key="5">
    <source>
        <dbReference type="SAM" id="MobiDB-lite"/>
    </source>
</evidence>
<feature type="transmembrane region" description="Helical" evidence="6">
    <location>
        <begin position="108"/>
        <end position="125"/>
    </location>
</feature>
<dbReference type="OrthoDB" id="1118890at2"/>
<organism evidence="8 9">
    <name type="scientific">Haloflavibacter putidus</name>
    <dbReference type="NCBI Taxonomy" id="2576776"/>
    <lineage>
        <taxon>Bacteria</taxon>
        <taxon>Pseudomonadati</taxon>
        <taxon>Bacteroidota</taxon>
        <taxon>Flavobacteriia</taxon>
        <taxon>Flavobacteriales</taxon>
        <taxon>Flavobacteriaceae</taxon>
        <taxon>Haloflavibacter</taxon>
    </lineage>
</organism>
<feature type="transmembrane region" description="Helical" evidence="6">
    <location>
        <begin position="289"/>
        <end position="305"/>
    </location>
</feature>
<dbReference type="InterPro" id="IPR007016">
    <property type="entry name" value="O-antigen_ligase-rel_domated"/>
</dbReference>
<dbReference type="EMBL" id="VIAR01000016">
    <property type="protein sequence ID" value="TQD33831.1"/>
    <property type="molecule type" value="Genomic_DNA"/>
</dbReference>
<sequence length="472" mass="53459">MKAFSFKKNLKSILPILFHVGLGLLFYFAESLSILYYFGILFYFLYHIFKNPQSKIWPLLGAGYITGVEIFLRMTKGFIFWEFGKYYVILFLMIGLFNHGFKIKAWPFLLYILLLLPGVYVAYLNMDFMEESFRKTILFNLSGPLSLFVSALYCYQLRIKLTDMFKILDYIVYPLIAMAVFIIFYQPDTQNVFAAAESSAAASGGYSGNQVSTILGLGMFILFVRFLIPYRHKVKQLLMMGALALLSFRALLTFSRGGVVVAGLMMVFFSLFFYFRINLLQKAKASIKFILLGIGVVALWGYSVATTDGMIVNRYTGKNSQGIEEEDISTGRLTLIIEELAAFEEKPFFGLGVGLSKFYREKKTGIELPSHNEITRMIGEHGMLGILALGVLLITPLGMLLSGNRNLFLIPFVIFWGATINHSAMRVAAPGFIYGLALLNVNYRTYKKKKKRPYGNEARRVGVHRQPALPKG</sequence>
<dbReference type="PANTHER" id="PTHR37422:SF17">
    <property type="entry name" value="O-ANTIGEN LIGASE"/>
    <property type="match status" value="1"/>
</dbReference>
<dbReference type="Pfam" id="PF04932">
    <property type="entry name" value="Wzy_C"/>
    <property type="match status" value="1"/>
</dbReference>
<evidence type="ECO:0000256" key="3">
    <source>
        <dbReference type="ARBA" id="ARBA00022989"/>
    </source>
</evidence>
<dbReference type="GO" id="GO:0016874">
    <property type="term" value="F:ligase activity"/>
    <property type="evidence" value="ECO:0007669"/>
    <property type="project" value="UniProtKB-KW"/>
</dbReference>
<gene>
    <name evidence="8" type="ORF">FKR84_12800</name>
</gene>
<dbReference type="Proteomes" id="UP000317169">
    <property type="component" value="Unassembled WGS sequence"/>
</dbReference>
<evidence type="ECO:0000256" key="2">
    <source>
        <dbReference type="ARBA" id="ARBA00022692"/>
    </source>
</evidence>
<reference evidence="8 9" key="1">
    <citation type="submission" date="2019-06" db="EMBL/GenBank/DDBJ databases">
        <title>Flavibacter putida gen. nov., sp. nov., a novel marine bacterium of the family Flavobacteriaceae isolated from coastal seawater.</title>
        <authorList>
            <person name="Feng X."/>
        </authorList>
    </citation>
    <scope>NUCLEOTIDE SEQUENCE [LARGE SCALE GENOMIC DNA]</scope>
    <source>
        <strain evidence="8 9">PLHSN227</strain>
    </source>
</reference>
<comment type="caution">
    <text evidence="8">The sequence shown here is derived from an EMBL/GenBank/DDBJ whole genome shotgun (WGS) entry which is preliminary data.</text>
</comment>
<dbReference type="PANTHER" id="PTHR37422">
    <property type="entry name" value="TEICHURONIC ACID BIOSYNTHESIS PROTEIN TUAE"/>
    <property type="match status" value="1"/>
</dbReference>
<keyword evidence="3 6" id="KW-1133">Transmembrane helix</keyword>
<dbReference type="GO" id="GO:0016020">
    <property type="term" value="C:membrane"/>
    <property type="evidence" value="ECO:0007669"/>
    <property type="project" value="UniProtKB-SubCell"/>
</dbReference>
<comment type="subcellular location">
    <subcellularLocation>
        <location evidence="1">Membrane</location>
        <topology evidence="1">Multi-pass membrane protein</topology>
    </subcellularLocation>
</comment>
<feature type="transmembrane region" description="Helical" evidence="6">
    <location>
        <begin position="34"/>
        <end position="49"/>
    </location>
</feature>
<dbReference type="InterPro" id="IPR051533">
    <property type="entry name" value="WaaL-like"/>
</dbReference>
<evidence type="ECO:0000256" key="4">
    <source>
        <dbReference type="ARBA" id="ARBA00023136"/>
    </source>
</evidence>
<evidence type="ECO:0000313" key="9">
    <source>
        <dbReference type="Proteomes" id="UP000317169"/>
    </source>
</evidence>
<protein>
    <submittedName>
        <fullName evidence="8">O-antigen ligase family protein</fullName>
    </submittedName>
</protein>
<feature type="transmembrane region" description="Helical" evidence="6">
    <location>
        <begin position="206"/>
        <end position="228"/>
    </location>
</feature>
<feature type="region of interest" description="Disordered" evidence="5">
    <location>
        <begin position="450"/>
        <end position="472"/>
    </location>
</feature>
<feature type="transmembrane region" description="Helical" evidence="6">
    <location>
        <begin position="382"/>
        <end position="400"/>
    </location>
</feature>
<proteinExistence type="predicted"/>
<accession>A0A507ZAU5</accession>
<feature type="transmembrane region" description="Helical" evidence="6">
    <location>
        <begin position="167"/>
        <end position="186"/>
    </location>
</feature>
<keyword evidence="4 6" id="KW-0472">Membrane</keyword>
<dbReference type="AlphaFoldDB" id="A0A507ZAU5"/>
<evidence type="ECO:0000313" key="8">
    <source>
        <dbReference type="EMBL" id="TQD33831.1"/>
    </source>
</evidence>
<evidence type="ECO:0000256" key="6">
    <source>
        <dbReference type="SAM" id="Phobius"/>
    </source>
</evidence>
<feature type="domain" description="O-antigen ligase-related" evidence="7">
    <location>
        <begin position="242"/>
        <end position="389"/>
    </location>
</feature>
<keyword evidence="9" id="KW-1185">Reference proteome</keyword>
<feature type="transmembrane region" description="Helical" evidence="6">
    <location>
        <begin position="56"/>
        <end position="72"/>
    </location>
</feature>
<feature type="transmembrane region" description="Helical" evidence="6">
    <location>
        <begin position="260"/>
        <end position="277"/>
    </location>
</feature>
<name>A0A507ZAU5_9FLAO</name>
<evidence type="ECO:0000259" key="7">
    <source>
        <dbReference type="Pfam" id="PF04932"/>
    </source>
</evidence>
<feature type="transmembrane region" description="Helical" evidence="6">
    <location>
        <begin position="137"/>
        <end position="155"/>
    </location>
</feature>
<feature type="transmembrane region" description="Helical" evidence="6">
    <location>
        <begin position="431"/>
        <end position="446"/>
    </location>
</feature>
<evidence type="ECO:0000256" key="1">
    <source>
        <dbReference type="ARBA" id="ARBA00004141"/>
    </source>
</evidence>
<keyword evidence="8" id="KW-0436">Ligase</keyword>
<keyword evidence="2 6" id="KW-0812">Transmembrane</keyword>